<dbReference type="InterPro" id="IPR000994">
    <property type="entry name" value="Pept_M24"/>
</dbReference>
<dbReference type="Gene3D" id="3.90.230.10">
    <property type="entry name" value="Creatinase/methionine aminopeptidase superfamily"/>
    <property type="match status" value="1"/>
</dbReference>
<dbReference type="PANTHER" id="PTHR46112">
    <property type="entry name" value="AMINOPEPTIDASE"/>
    <property type="match status" value="1"/>
</dbReference>
<organism evidence="2 3">
    <name type="scientific">Actinospica durhamensis</name>
    <dbReference type="NCBI Taxonomy" id="1508375"/>
    <lineage>
        <taxon>Bacteria</taxon>
        <taxon>Bacillati</taxon>
        <taxon>Actinomycetota</taxon>
        <taxon>Actinomycetes</taxon>
        <taxon>Catenulisporales</taxon>
        <taxon>Actinospicaceae</taxon>
        <taxon>Actinospica</taxon>
    </lineage>
</organism>
<keyword evidence="3" id="KW-1185">Reference proteome</keyword>
<sequence length="237" mass="26954">MTKDADQTVHEESVRVERLLDAQAKAAQLFAEVESRALIVPGKSERAVSDEVRDLAGELFGVNRFWHKRIIRSGPHTLHPYAENPPDRVIEADDIVFADFGPLFKEWEADFGRTFVLGGDPVKHRLCADLPTIFEAGRAAFEADPEMTGERLYAHVVRLARDAGWEFGGAHCGHLVGEFPHEKINGDQQEWYFTPGSAKPLRRSDRAGRRCHWILEIHLVDRERRIGGFHEELLDLR</sequence>
<dbReference type="RefSeq" id="WP_212527475.1">
    <property type="nucleotide sequence ID" value="NZ_JAGSOG010000019.1"/>
</dbReference>
<dbReference type="AlphaFoldDB" id="A0A941EKC9"/>
<name>A0A941EKC9_9ACTN</name>
<dbReference type="SUPFAM" id="SSF55920">
    <property type="entry name" value="Creatinase/aminopeptidase"/>
    <property type="match status" value="1"/>
</dbReference>
<evidence type="ECO:0000259" key="1">
    <source>
        <dbReference type="Pfam" id="PF00557"/>
    </source>
</evidence>
<dbReference type="InterPro" id="IPR050659">
    <property type="entry name" value="Peptidase_M24B"/>
</dbReference>
<keyword evidence="2" id="KW-0378">Hydrolase</keyword>
<keyword evidence="2" id="KW-0645">Protease</keyword>
<evidence type="ECO:0000313" key="3">
    <source>
        <dbReference type="Proteomes" id="UP000675781"/>
    </source>
</evidence>
<dbReference type="InterPro" id="IPR036005">
    <property type="entry name" value="Creatinase/aminopeptidase-like"/>
</dbReference>
<keyword evidence="2" id="KW-0031">Aminopeptidase</keyword>
<evidence type="ECO:0000313" key="2">
    <source>
        <dbReference type="EMBL" id="MBR7832951.1"/>
    </source>
</evidence>
<dbReference type="Proteomes" id="UP000675781">
    <property type="component" value="Unassembled WGS sequence"/>
</dbReference>
<feature type="domain" description="Peptidase M24" evidence="1">
    <location>
        <begin position="19"/>
        <end position="183"/>
    </location>
</feature>
<dbReference type="GO" id="GO:0004177">
    <property type="term" value="F:aminopeptidase activity"/>
    <property type="evidence" value="ECO:0007669"/>
    <property type="project" value="UniProtKB-KW"/>
</dbReference>
<proteinExistence type="predicted"/>
<accession>A0A941EKC9</accession>
<dbReference type="PANTHER" id="PTHR46112:SF8">
    <property type="entry name" value="CYTOPLASMIC PEPTIDASE PEPQ-RELATED"/>
    <property type="match status" value="1"/>
</dbReference>
<comment type="caution">
    <text evidence="2">The sequence shown here is derived from an EMBL/GenBank/DDBJ whole genome shotgun (WGS) entry which is preliminary data.</text>
</comment>
<gene>
    <name evidence="2" type="ORF">KDL01_06740</name>
</gene>
<dbReference type="CDD" id="cd01066">
    <property type="entry name" value="APP_MetAP"/>
    <property type="match status" value="1"/>
</dbReference>
<dbReference type="EMBL" id="JAGSOG010000019">
    <property type="protein sequence ID" value="MBR7832951.1"/>
    <property type="molecule type" value="Genomic_DNA"/>
</dbReference>
<reference evidence="2" key="1">
    <citation type="submission" date="2021-04" db="EMBL/GenBank/DDBJ databases">
        <title>Genome based classification of Actinospica acidithermotolerans sp. nov., an actinobacterium isolated from an Indonesian hot spring.</title>
        <authorList>
            <person name="Kusuma A.B."/>
            <person name="Putra K.E."/>
            <person name="Nafisah S."/>
            <person name="Loh J."/>
            <person name="Nouioui I."/>
            <person name="Goodfellow M."/>
        </authorList>
    </citation>
    <scope>NUCLEOTIDE SEQUENCE</scope>
    <source>
        <strain evidence="2">CSCA 57</strain>
    </source>
</reference>
<protein>
    <submittedName>
        <fullName evidence="2">Aminopeptidase P family protein</fullName>
    </submittedName>
</protein>
<dbReference type="Pfam" id="PF00557">
    <property type="entry name" value="Peptidase_M24"/>
    <property type="match status" value="1"/>
</dbReference>